<organism evidence="10 11">
    <name type="scientific">Merismopedia glauca CCAP 1448/3</name>
    <dbReference type="NCBI Taxonomy" id="1296344"/>
    <lineage>
        <taxon>Bacteria</taxon>
        <taxon>Bacillati</taxon>
        <taxon>Cyanobacteriota</taxon>
        <taxon>Cyanophyceae</taxon>
        <taxon>Synechococcales</taxon>
        <taxon>Merismopediaceae</taxon>
        <taxon>Merismopedia</taxon>
    </lineage>
</organism>
<gene>
    <name evidence="10" type="ORF">C7B64_06465</name>
</gene>
<evidence type="ECO:0000256" key="8">
    <source>
        <dbReference type="ARBA" id="ARBA00023012"/>
    </source>
</evidence>
<dbReference type="Pfam" id="PF02518">
    <property type="entry name" value="HATPase_c"/>
    <property type="match status" value="1"/>
</dbReference>
<dbReference type="PANTHER" id="PTHR43065">
    <property type="entry name" value="SENSOR HISTIDINE KINASE"/>
    <property type="match status" value="1"/>
</dbReference>
<dbReference type="Proteomes" id="UP000238762">
    <property type="component" value="Unassembled WGS sequence"/>
</dbReference>
<dbReference type="InterPro" id="IPR003661">
    <property type="entry name" value="HisK_dim/P_dom"/>
</dbReference>
<proteinExistence type="predicted"/>
<name>A0A2T1C6T3_9CYAN</name>
<dbReference type="SUPFAM" id="SSF55874">
    <property type="entry name" value="ATPase domain of HSP90 chaperone/DNA topoisomerase II/histidine kinase"/>
    <property type="match status" value="1"/>
</dbReference>
<feature type="domain" description="Histidine kinase" evidence="9">
    <location>
        <begin position="207"/>
        <end position="422"/>
    </location>
</feature>
<comment type="caution">
    <text evidence="10">The sequence shown here is derived from an EMBL/GenBank/DDBJ whole genome shotgun (WGS) entry which is preliminary data.</text>
</comment>
<dbReference type="Pfam" id="PF01590">
    <property type="entry name" value="GAF"/>
    <property type="match status" value="1"/>
</dbReference>
<evidence type="ECO:0000256" key="7">
    <source>
        <dbReference type="ARBA" id="ARBA00022840"/>
    </source>
</evidence>
<dbReference type="Pfam" id="PF00512">
    <property type="entry name" value="HisKA"/>
    <property type="match status" value="1"/>
</dbReference>
<dbReference type="Gene3D" id="3.30.565.10">
    <property type="entry name" value="Histidine kinase-like ATPase, C-terminal domain"/>
    <property type="match status" value="1"/>
</dbReference>
<dbReference type="InterPro" id="IPR036097">
    <property type="entry name" value="HisK_dim/P_sf"/>
</dbReference>
<dbReference type="InterPro" id="IPR003018">
    <property type="entry name" value="GAF"/>
</dbReference>
<keyword evidence="11" id="KW-1185">Reference proteome</keyword>
<dbReference type="SMART" id="SM00387">
    <property type="entry name" value="HATPase_c"/>
    <property type="match status" value="1"/>
</dbReference>
<dbReference type="CDD" id="cd00082">
    <property type="entry name" value="HisKA"/>
    <property type="match status" value="1"/>
</dbReference>
<dbReference type="Gene3D" id="1.10.287.130">
    <property type="match status" value="1"/>
</dbReference>
<dbReference type="SUPFAM" id="SSF55781">
    <property type="entry name" value="GAF domain-like"/>
    <property type="match status" value="1"/>
</dbReference>
<dbReference type="SMART" id="SM00388">
    <property type="entry name" value="HisKA"/>
    <property type="match status" value="1"/>
</dbReference>
<evidence type="ECO:0000313" key="10">
    <source>
        <dbReference type="EMBL" id="PSB03853.1"/>
    </source>
</evidence>
<keyword evidence="8" id="KW-0902">Two-component regulatory system</keyword>
<evidence type="ECO:0000259" key="9">
    <source>
        <dbReference type="PROSITE" id="PS50109"/>
    </source>
</evidence>
<evidence type="ECO:0000256" key="5">
    <source>
        <dbReference type="ARBA" id="ARBA00022741"/>
    </source>
</evidence>
<keyword evidence="6" id="KW-0418">Kinase</keyword>
<dbReference type="InterPro" id="IPR005467">
    <property type="entry name" value="His_kinase_dom"/>
</dbReference>
<evidence type="ECO:0000256" key="6">
    <source>
        <dbReference type="ARBA" id="ARBA00022777"/>
    </source>
</evidence>
<dbReference type="InterPro" id="IPR004358">
    <property type="entry name" value="Sig_transdc_His_kin-like_C"/>
</dbReference>
<protein>
    <recommendedName>
        <fullName evidence="2">histidine kinase</fullName>
        <ecNumber evidence="2">2.7.13.3</ecNumber>
    </recommendedName>
</protein>
<dbReference type="EC" id="2.7.13.3" evidence="2"/>
<dbReference type="CDD" id="cd00075">
    <property type="entry name" value="HATPase"/>
    <property type="match status" value="1"/>
</dbReference>
<dbReference type="RefSeq" id="WP_106287836.1">
    <property type="nucleotide sequence ID" value="NZ_PVWJ01000023.1"/>
</dbReference>
<keyword evidence="4" id="KW-0808">Transferase</keyword>
<dbReference type="PRINTS" id="PR00344">
    <property type="entry name" value="BCTRLSENSOR"/>
</dbReference>
<dbReference type="InterPro" id="IPR029016">
    <property type="entry name" value="GAF-like_dom_sf"/>
</dbReference>
<dbReference type="PROSITE" id="PS50109">
    <property type="entry name" value="HIS_KIN"/>
    <property type="match status" value="1"/>
</dbReference>
<keyword evidence="7" id="KW-0067">ATP-binding</keyword>
<dbReference type="AlphaFoldDB" id="A0A2T1C6T3"/>
<reference evidence="10 11" key="2">
    <citation type="submission" date="2018-03" db="EMBL/GenBank/DDBJ databases">
        <title>The ancient ancestry and fast evolution of plastids.</title>
        <authorList>
            <person name="Moore K.R."/>
            <person name="Magnabosco C."/>
            <person name="Momper L."/>
            <person name="Gold D.A."/>
            <person name="Bosak T."/>
            <person name="Fournier G.P."/>
        </authorList>
    </citation>
    <scope>NUCLEOTIDE SEQUENCE [LARGE SCALE GENOMIC DNA]</scope>
    <source>
        <strain evidence="10 11">CCAP 1448/3</strain>
    </source>
</reference>
<reference evidence="10 11" key="1">
    <citation type="submission" date="2018-02" db="EMBL/GenBank/DDBJ databases">
        <authorList>
            <person name="Cohen D.B."/>
            <person name="Kent A.D."/>
        </authorList>
    </citation>
    <scope>NUCLEOTIDE SEQUENCE [LARGE SCALE GENOMIC DNA]</scope>
    <source>
        <strain evidence="10 11">CCAP 1448/3</strain>
    </source>
</reference>
<evidence type="ECO:0000256" key="1">
    <source>
        <dbReference type="ARBA" id="ARBA00000085"/>
    </source>
</evidence>
<dbReference type="InterPro" id="IPR003594">
    <property type="entry name" value="HATPase_dom"/>
</dbReference>
<dbReference type="InterPro" id="IPR036890">
    <property type="entry name" value="HATPase_C_sf"/>
</dbReference>
<comment type="catalytic activity">
    <reaction evidence="1">
        <text>ATP + protein L-histidine = ADP + protein N-phospho-L-histidine.</text>
        <dbReference type="EC" id="2.7.13.3"/>
    </reaction>
</comment>
<evidence type="ECO:0000256" key="3">
    <source>
        <dbReference type="ARBA" id="ARBA00022553"/>
    </source>
</evidence>
<evidence type="ECO:0000313" key="11">
    <source>
        <dbReference type="Proteomes" id="UP000238762"/>
    </source>
</evidence>
<keyword evidence="5" id="KW-0547">Nucleotide-binding</keyword>
<dbReference type="EMBL" id="PVWJ01000023">
    <property type="protein sequence ID" value="PSB03853.1"/>
    <property type="molecule type" value="Genomic_DNA"/>
</dbReference>
<dbReference type="SMART" id="SM00065">
    <property type="entry name" value="GAF"/>
    <property type="match status" value="1"/>
</dbReference>
<dbReference type="GO" id="GO:0000155">
    <property type="term" value="F:phosphorelay sensor kinase activity"/>
    <property type="evidence" value="ECO:0007669"/>
    <property type="project" value="InterPro"/>
</dbReference>
<dbReference type="PANTHER" id="PTHR43065:SF10">
    <property type="entry name" value="PEROXIDE STRESS-ACTIVATED HISTIDINE KINASE MAK3"/>
    <property type="match status" value="1"/>
</dbReference>
<evidence type="ECO:0000256" key="4">
    <source>
        <dbReference type="ARBA" id="ARBA00022679"/>
    </source>
</evidence>
<dbReference type="OrthoDB" id="9815750at2"/>
<dbReference type="GO" id="GO:0005524">
    <property type="term" value="F:ATP binding"/>
    <property type="evidence" value="ECO:0007669"/>
    <property type="project" value="UniProtKB-KW"/>
</dbReference>
<evidence type="ECO:0000256" key="2">
    <source>
        <dbReference type="ARBA" id="ARBA00012438"/>
    </source>
</evidence>
<keyword evidence="3" id="KW-0597">Phosphoprotein</keyword>
<dbReference type="Gene3D" id="3.30.450.40">
    <property type="match status" value="1"/>
</dbReference>
<accession>A0A2T1C6T3</accession>
<dbReference type="SUPFAM" id="SSF47384">
    <property type="entry name" value="Homodimeric domain of signal transducing histidine kinase"/>
    <property type="match status" value="1"/>
</dbReference>
<sequence>MDLQPVHPWQQAQPILEALSALSYRSGELDAYLQEIAASVSHLLELDWSVVTLCEDEIERVMASSIDMGDGDHVYSLHGLLTETVVKTGRTLCVENAKTHPEYGCPPEGYVSYLGVPLRTYVGKTIGTICSFCIEPRLFAPEEVRTVELFAERAATAIDNYYLYQQQQKFNEVLEAEVINRTEELRLAQAQLIERERLAAIGEFASTIVHEIRNPVTTMVMGLNYFKKTYTSEPDQARVSLALEEADRLQNLLKEILLYAKPQTLQLEELDLNALMESMLWQLREMPEAAGKQIKFLPESTKVTILADKDKLKQVTINLIKNACEAIPAESCGNCLNRVVTCKIELETNGDRVCISVHNRGTPIPADLLPRLTQPFCSGKVGGTGLGLAIVKRIVDAHGGVLSIQSDKSVGTEVNIRLPNSSPKKT</sequence>